<dbReference type="EMBL" id="GEEE01017250">
    <property type="protein sequence ID" value="JAP45975.1"/>
    <property type="molecule type" value="Transcribed_RNA"/>
</dbReference>
<feature type="compositionally biased region" description="Acidic residues" evidence="1">
    <location>
        <begin position="302"/>
        <end position="318"/>
    </location>
</feature>
<dbReference type="AlphaFoldDB" id="A0A0X3P278"/>
<evidence type="ECO:0000256" key="1">
    <source>
        <dbReference type="SAM" id="MobiDB-lite"/>
    </source>
</evidence>
<keyword evidence="2" id="KW-0732">Signal</keyword>
<organism evidence="3">
    <name type="scientific">Schistocephalus solidus</name>
    <name type="common">Tapeworm</name>
    <dbReference type="NCBI Taxonomy" id="70667"/>
    <lineage>
        <taxon>Eukaryota</taxon>
        <taxon>Metazoa</taxon>
        <taxon>Spiralia</taxon>
        <taxon>Lophotrochozoa</taxon>
        <taxon>Platyhelminthes</taxon>
        <taxon>Cestoda</taxon>
        <taxon>Eucestoda</taxon>
        <taxon>Diphyllobothriidea</taxon>
        <taxon>Diphyllobothriidae</taxon>
        <taxon>Schistocephalus</taxon>
    </lineage>
</organism>
<feature type="non-terminal residue" evidence="3">
    <location>
        <position position="1"/>
    </location>
</feature>
<evidence type="ECO:0000313" key="3">
    <source>
        <dbReference type="EMBL" id="JAP45975.1"/>
    </source>
</evidence>
<evidence type="ECO:0008006" key="4">
    <source>
        <dbReference type="Google" id="ProtNLM"/>
    </source>
</evidence>
<reference evidence="3" key="1">
    <citation type="submission" date="2016-01" db="EMBL/GenBank/DDBJ databases">
        <title>Reference transcriptome for the parasite Schistocephalus solidus: insights into the molecular evolution of parasitism.</title>
        <authorList>
            <person name="Hebert F.O."/>
            <person name="Grambauer S."/>
            <person name="Barber I."/>
            <person name="Landry C.R."/>
            <person name="Aubin-Horth N."/>
        </authorList>
    </citation>
    <scope>NUCLEOTIDE SEQUENCE</scope>
</reference>
<feature type="compositionally biased region" description="Gly residues" evidence="1">
    <location>
        <begin position="260"/>
        <end position="270"/>
    </location>
</feature>
<feature type="signal peptide" evidence="2">
    <location>
        <begin position="1"/>
        <end position="25"/>
    </location>
</feature>
<name>A0A0X3P278_SCHSO</name>
<accession>A0A0X3P278</accession>
<feature type="region of interest" description="Disordered" evidence="1">
    <location>
        <begin position="248"/>
        <end position="318"/>
    </location>
</feature>
<feature type="chain" id="PRO_5007050872" description="DUF5727 domain-containing protein" evidence="2">
    <location>
        <begin position="26"/>
        <end position="318"/>
    </location>
</feature>
<gene>
    <name evidence="3" type="ORF">TR139787</name>
</gene>
<protein>
    <recommendedName>
        <fullName evidence="4">DUF5727 domain-containing protein</fullName>
    </recommendedName>
</protein>
<sequence length="318" mass="36183">AESVPRRKMWSLLLICFYGCFAVEAKKHNHFVLYDWDTGLITARSGCVKHRTMLPEKFYSLRLDNRDYNYKHGKCVAEVDSSDTLECSVKRVGKAKMFLTKVTICDPQKHIWLGFKLHRFFREGRYGYVTNFFYPGGKWISGSKYCIQPNMSSPLRIFAKGKKEVQVTCTTRKSSCSASPWLVMFTPDRELCRNFSVPYCGKNDLGDVVEYTHSIQRPKWNKRFEYVFCSTADSYLSTVIDWKAAHYTEDEEGGDDNEGGDGSIGGGGGNPEDDNNPDDSSPCGDSGRKISIDDLEKRFIGSEDEGIDLSELEEEQNE</sequence>
<evidence type="ECO:0000256" key="2">
    <source>
        <dbReference type="SAM" id="SignalP"/>
    </source>
</evidence>
<feature type="compositionally biased region" description="Basic and acidic residues" evidence="1">
    <location>
        <begin position="286"/>
        <end position="301"/>
    </location>
</feature>
<proteinExistence type="predicted"/>
<feature type="compositionally biased region" description="Acidic residues" evidence="1">
    <location>
        <begin position="249"/>
        <end position="259"/>
    </location>
</feature>